<evidence type="ECO:0000256" key="4">
    <source>
        <dbReference type="ARBA" id="ARBA00022989"/>
    </source>
</evidence>
<feature type="transmembrane region" description="Helical" evidence="10">
    <location>
        <begin position="153"/>
        <end position="175"/>
    </location>
</feature>
<comment type="similarity">
    <text evidence="2">Belongs to the G-protein coupled receptor 1 family.</text>
</comment>
<evidence type="ECO:0000256" key="9">
    <source>
        <dbReference type="SAM" id="MobiDB-lite"/>
    </source>
</evidence>
<feature type="transmembrane region" description="Helical" evidence="10">
    <location>
        <begin position="122"/>
        <end position="141"/>
    </location>
</feature>
<keyword evidence="8" id="KW-0807">Transducer</keyword>
<dbReference type="Pfam" id="PF00001">
    <property type="entry name" value="7tm_1"/>
    <property type="match status" value="1"/>
</dbReference>
<dbReference type="InterPro" id="IPR000276">
    <property type="entry name" value="GPCR_Rhodpsn"/>
</dbReference>
<dbReference type="PRINTS" id="PR01012">
    <property type="entry name" value="NRPEPTIDEYR"/>
</dbReference>
<evidence type="ECO:0000256" key="7">
    <source>
        <dbReference type="ARBA" id="ARBA00023170"/>
    </source>
</evidence>
<evidence type="ECO:0000256" key="6">
    <source>
        <dbReference type="ARBA" id="ARBA00023136"/>
    </source>
</evidence>
<reference evidence="12" key="1">
    <citation type="submission" date="2015-07" db="EMBL/GenBank/DDBJ databases">
        <title>MeaNS - Measles Nucleotide Surveillance Program.</title>
        <authorList>
            <person name="Tran T."/>
            <person name="Druce J."/>
        </authorList>
    </citation>
    <scope>NUCLEOTIDE SEQUENCE</scope>
    <source>
        <strain evidence="12">UCB-OBI-ISO-001</strain>
        <tissue evidence="12">Gonad</tissue>
    </source>
</reference>
<feature type="region of interest" description="Disordered" evidence="9">
    <location>
        <begin position="358"/>
        <end position="390"/>
    </location>
</feature>
<dbReference type="CDD" id="cd15203">
    <property type="entry name" value="7tmA_NPYR-like"/>
    <property type="match status" value="1"/>
</dbReference>
<dbReference type="PRINTS" id="PR00237">
    <property type="entry name" value="GPCRRHODOPSN"/>
</dbReference>
<dbReference type="GO" id="GO:0004983">
    <property type="term" value="F:neuropeptide Y receptor activity"/>
    <property type="evidence" value="ECO:0007669"/>
    <property type="project" value="InterPro"/>
</dbReference>
<feature type="transmembrane region" description="Helical" evidence="10">
    <location>
        <begin position="44"/>
        <end position="66"/>
    </location>
</feature>
<dbReference type="GO" id="GO:0043005">
    <property type="term" value="C:neuron projection"/>
    <property type="evidence" value="ECO:0007669"/>
    <property type="project" value="TreeGrafter"/>
</dbReference>
<dbReference type="SUPFAM" id="SSF81321">
    <property type="entry name" value="Family A G protein-coupled receptor-like"/>
    <property type="match status" value="1"/>
</dbReference>
<feature type="transmembrane region" description="Helical" evidence="10">
    <location>
        <begin position="78"/>
        <end position="102"/>
    </location>
</feature>
<keyword evidence="3 10" id="KW-0812">Transmembrane</keyword>
<feature type="domain" description="G-protein coupled receptors family 1 profile" evidence="11">
    <location>
        <begin position="57"/>
        <end position="317"/>
    </location>
</feature>
<organism evidence="12">
    <name type="scientific">Octopus bimaculoides</name>
    <name type="common">California two-spotted octopus</name>
    <dbReference type="NCBI Taxonomy" id="37653"/>
    <lineage>
        <taxon>Eukaryota</taxon>
        <taxon>Metazoa</taxon>
        <taxon>Spiralia</taxon>
        <taxon>Lophotrochozoa</taxon>
        <taxon>Mollusca</taxon>
        <taxon>Cephalopoda</taxon>
        <taxon>Coleoidea</taxon>
        <taxon>Octopodiformes</taxon>
        <taxon>Octopoda</taxon>
        <taxon>Incirrata</taxon>
        <taxon>Octopodidae</taxon>
        <taxon>Octopus</taxon>
    </lineage>
</organism>
<evidence type="ECO:0000256" key="2">
    <source>
        <dbReference type="ARBA" id="ARBA00010663"/>
    </source>
</evidence>
<protein>
    <recommendedName>
        <fullName evidence="11">G-protein coupled receptors family 1 profile domain-containing protein</fullName>
    </recommendedName>
</protein>
<dbReference type="OMA" id="PRMKIET"/>
<feature type="transmembrane region" description="Helical" evidence="10">
    <location>
        <begin position="294"/>
        <end position="319"/>
    </location>
</feature>
<gene>
    <name evidence="12" type="ORF">OCBIM_22015499mg</name>
</gene>
<evidence type="ECO:0000259" key="11">
    <source>
        <dbReference type="PROSITE" id="PS50262"/>
    </source>
</evidence>
<dbReference type="Gene3D" id="1.20.1070.10">
    <property type="entry name" value="Rhodopsin 7-helix transmembrane proteins"/>
    <property type="match status" value="1"/>
</dbReference>
<dbReference type="OrthoDB" id="9046662at2759"/>
<evidence type="ECO:0000256" key="8">
    <source>
        <dbReference type="ARBA" id="ARBA00023224"/>
    </source>
</evidence>
<dbReference type="AlphaFoldDB" id="A0A0L8HFU3"/>
<dbReference type="EMBL" id="KQ418263">
    <property type="protein sequence ID" value="KOF88097.1"/>
    <property type="molecule type" value="Genomic_DNA"/>
</dbReference>
<dbReference type="PANTHER" id="PTHR24235">
    <property type="entry name" value="NEUROPEPTIDE Y RECEPTOR"/>
    <property type="match status" value="1"/>
</dbReference>
<evidence type="ECO:0000256" key="1">
    <source>
        <dbReference type="ARBA" id="ARBA00004141"/>
    </source>
</evidence>
<dbReference type="InterPro" id="IPR017452">
    <property type="entry name" value="GPCR_Rhodpsn_7TM"/>
</dbReference>
<sequence>MNISNSNTAYPDTYFPNDSFNETESLMGRPNLIMWQPWVQSLCILLYSLIFLLGLSGNSLVVYVVLRNRAMQTITNIFITNLAISDILMCLLAVPFTPIGYYMTSWVFGETMCHLVPMTLGLSVYVSTLTSTAIAIDRYFVIVYPFRPRMKKVTCLLLLIAIWIISISISLPLGIYQQVDTKENGTIYTCEENWPRKQSRQFFTLTSLVLQYIVPCCIIAYCYTKVSNVLKMRTKMKISMGSKSREKDELEIRRKRRTNNMLIAMVSIFVCCWLPLNIWHLATEYQEFLEKWEYYILIFFIAHIIAMSSTMYNPFLYAWMNDNFRKEFKTVAPCLFPSSPEPTSNGNFTQYTSIVESHPPSHYNPQSNRKNENENENEGPANAYFDSNTEKVHLNIEEDEEVA</sequence>
<dbReference type="GO" id="GO:0005886">
    <property type="term" value="C:plasma membrane"/>
    <property type="evidence" value="ECO:0007669"/>
    <property type="project" value="TreeGrafter"/>
</dbReference>
<keyword evidence="6 10" id="KW-0472">Membrane</keyword>
<feature type="transmembrane region" description="Helical" evidence="10">
    <location>
        <begin position="202"/>
        <end position="223"/>
    </location>
</feature>
<evidence type="ECO:0000256" key="3">
    <source>
        <dbReference type="ARBA" id="ARBA00022692"/>
    </source>
</evidence>
<keyword evidence="4 10" id="KW-1133">Transmembrane helix</keyword>
<dbReference type="InterPro" id="IPR000611">
    <property type="entry name" value="NPY_rcpt"/>
</dbReference>
<dbReference type="KEGG" id="obi:106870917"/>
<dbReference type="STRING" id="37653.A0A0L8HFU3"/>
<keyword evidence="7" id="KW-0675">Receptor</keyword>
<name>A0A0L8HFU3_OCTBM</name>
<accession>A0A0L8HFU3</accession>
<feature type="transmembrane region" description="Helical" evidence="10">
    <location>
        <begin position="262"/>
        <end position="282"/>
    </location>
</feature>
<evidence type="ECO:0000256" key="5">
    <source>
        <dbReference type="ARBA" id="ARBA00023040"/>
    </source>
</evidence>
<dbReference type="PANTHER" id="PTHR24235:SF29">
    <property type="entry name" value="GH23382P"/>
    <property type="match status" value="1"/>
</dbReference>
<evidence type="ECO:0000313" key="12">
    <source>
        <dbReference type="EMBL" id="KOF88097.1"/>
    </source>
</evidence>
<proteinExistence type="inferred from homology"/>
<dbReference type="PROSITE" id="PS50262">
    <property type="entry name" value="G_PROTEIN_RECEP_F1_2"/>
    <property type="match status" value="1"/>
</dbReference>
<evidence type="ECO:0000256" key="10">
    <source>
        <dbReference type="SAM" id="Phobius"/>
    </source>
</evidence>
<comment type="subcellular location">
    <subcellularLocation>
        <location evidence="1">Membrane</location>
        <topology evidence="1">Multi-pass membrane protein</topology>
    </subcellularLocation>
</comment>
<keyword evidence="5" id="KW-0297">G-protein coupled receptor</keyword>
<dbReference type="GO" id="GO:0042923">
    <property type="term" value="F:neuropeptide binding"/>
    <property type="evidence" value="ECO:0007669"/>
    <property type="project" value="TreeGrafter"/>
</dbReference>
<dbReference type="SMART" id="SM01381">
    <property type="entry name" value="7TM_GPCR_Srsx"/>
    <property type="match status" value="1"/>
</dbReference>